<proteinExistence type="predicted"/>
<feature type="transmembrane region" description="Helical" evidence="3">
    <location>
        <begin position="120"/>
        <end position="138"/>
    </location>
</feature>
<keyword evidence="5" id="KW-1185">Reference proteome</keyword>
<gene>
    <name evidence="4" type="ORF">ACA1_296900</name>
</gene>
<accession>L8HIZ1</accession>
<dbReference type="EMBL" id="KB007805">
    <property type="protein sequence ID" value="ELR25569.1"/>
    <property type="molecule type" value="Genomic_DNA"/>
</dbReference>
<dbReference type="VEuPathDB" id="AmoebaDB:ACA1_296900"/>
<keyword evidence="3" id="KW-1133">Transmembrane helix</keyword>
<sequence length="433" mass="48059">MEPQQPTGPSCATLVGECTAKSAKLKIDIEEWVTKTDQLQITIQRLQQALAISENQARKARAEKEALEIESAKQIGTLQGIIHGLQAYEALLEAQVEKGESDLKAVEEQLENLIFTIKSATILVALIAAVLANIYFILSPLQSLAKTPELKPSTKMPEPQPEREPQPELNPEPTIKRPEVEPTIRMPEPEPEPQTEMPEPTTELEPEPEQEPELETEPETERLFMAGEESFSSFDEFFKTFATPPTFAADESTGPEEESFFERQESFDEEPEESFFFEDYTPESFFSKHFSGTPQDLRPAGINDQVWEAWMRDMLELRGQLEAEDHEANAAESRFWQTVDAMMTSMKSTFGDLLALFVSFSGKVESGGPAKTTLMKVNTGFRQLLKTVHPDKLSGCDSRGAVNEAAKKPIKAGEDRLACARVSGGGGAVLTAK</sequence>
<keyword evidence="1" id="KW-0175">Coiled coil</keyword>
<dbReference type="AlphaFoldDB" id="L8HIZ1"/>
<protein>
    <submittedName>
        <fullName evidence="4">Uncharacterized protein</fullName>
    </submittedName>
</protein>
<evidence type="ECO:0000256" key="2">
    <source>
        <dbReference type="SAM" id="MobiDB-lite"/>
    </source>
</evidence>
<name>L8HIZ1_ACACF</name>
<feature type="compositionally biased region" description="Acidic residues" evidence="2">
    <location>
        <begin position="202"/>
        <end position="216"/>
    </location>
</feature>
<evidence type="ECO:0000256" key="3">
    <source>
        <dbReference type="SAM" id="Phobius"/>
    </source>
</evidence>
<reference evidence="4 5" key="1">
    <citation type="journal article" date="2013" name="Genome Biol.">
        <title>Genome of Acanthamoeba castellanii highlights extensive lateral gene transfer and early evolution of tyrosine kinase signaling.</title>
        <authorList>
            <person name="Clarke M."/>
            <person name="Lohan A.J."/>
            <person name="Liu B."/>
            <person name="Lagkouvardos I."/>
            <person name="Roy S."/>
            <person name="Zafar N."/>
            <person name="Bertelli C."/>
            <person name="Schilde C."/>
            <person name="Kianianmomeni A."/>
            <person name="Burglin T.R."/>
            <person name="Frech C."/>
            <person name="Turcotte B."/>
            <person name="Kopec K.O."/>
            <person name="Synnott J.M."/>
            <person name="Choo C."/>
            <person name="Paponov I."/>
            <person name="Finkler A."/>
            <person name="Soon Heng Tan C."/>
            <person name="Hutchins A.P."/>
            <person name="Weinmeier T."/>
            <person name="Rattei T."/>
            <person name="Chu J.S."/>
            <person name="Gimenez G."/>
            <person name="Irimia M."/>
            <person name="Rigden D.J."/>
            <person name="Fitzpatrick D.A."/>
            <person name="Lorenzo-Morales J."/>
            <person name="Bateman A."/>
            <person name="Chiu C.H."/>
            <person name="Tang P."/>
            <person name="Hegemann P."/>
            <person name="Fromm H."/>
            <person name="Raoult D."/>
            <person name="Greub G."/>
            <person name="Miranda-Saavedra D."/>
            <person name="Chen N."/>
            <person name="Nash P."/>
            <person name="Ginger M.L."/>
            <person name="Horn M."/>
            <person name="Schaap P."/>
            <person name="Caler L."/>
            <person name="Loftus B."/>
        </authorList>
    </citation>
    <scope>NUCLEOTIDE SEQUENCE [LARGE SCALE GENOMIC DNA]</scope>
    <source>
        <strain evidence="4 5">Neff</strain>
    </source>
</reference>
<evidence type="ECO:0000313" key="4">
    <source>
        <dbReference type="EMBL" id="ELR25569.1"/>
    </source>
</evidence>
<dbReference type="GeneID" id="14926632"/>
<evidence type="ECO:0000256" key="1">
    <source>
        <dbReference type="SAM" id="Coils"/>
    </source>
</evidence>
<dbReference type="Proteomes" id="UP000011083">
    <property type="component" value="Unassembled WGS sequence"/>
</dbReference>
<evidence type="ECO:0000313" key="5">
    <source>
        <dbReference type="Proteomes" id="UP000011083"/>
    </source>
</evidence>
<feature type="region of interest" description="Disordered" evidence="2">
    <location>
        <begin position="149"/>
        <end position="216"/>
    </location>
</feature>
<keyword evidence="3" id="KW-0812">Transmembrane</keyword>
<dbReference type="RefSeq" id="XP_004368324.1">
    <property type="nucleotide sequence ID" value="XM_004368267.1"/>
</dbReference>
<keyword evidence="3" id="KW-0472">Membrane</keyword>
<organism evidence="4 5">
    <name type="scientific">Acanthamoeba castellanii (strain ATCC 30010 / Neff)</name>
    <dbReference type="NCBI Taxonomy" id="1257118"/>
    <lineage>
        <taxon>Eukaryota</taxon>
        <taxon>Amoebozoa</taxon>
        <taxon>Discosea</taxon>
        <taxon>Longamoebia</taxon>
        <taxon>Centramoebida</taxon>
        <taxon>Acanthamoebidae</taxon>
        <taxon>Acanthamoeba</taxon>
    </lineage>
</organism>
<feature type="coiled-coil region" evidence="1">
    <location>
        <begin position="29"/>
        <end position="109"/>
    </location>
</feature>
<dbReference type="KEGG" id="acan:ACA1_296900"/>